<dbReference type="InterPro" id="IPR011990">
    <property type="entry name" value="TPR-like_helical_dom_sf"/>
</dbReference>
<feature type="domain" description="RRM" evidence="11">
    <location>
        <begin position="679"/>
        <end position="759"/>
    </location>
</feature>
<gene>
    <name evidence="12" type="ORF">PG999_003496</name>
</gene>
<evidence type="ECO:0000256" key="2">
    <source>
        <dbReference type="ARBA" id="ARBA00022664"/>
    </source>
</evidence>
<dbReference type="CDD" id="cd00590">
    <property type="entry name" value="RRM_SF"/>
    <property type="match status" value="1"/>
</dbReference>
<dbReference type="SUPFAM" id="SSF54928">
    <property type="entry name" value="RNA-binding domain, RBD"/>
    <property type="match status" value="2"/>
</dbReference>
<feature type="region of interest" description="Disordered" evidence="10">
    <location>
        <begin position="549"/>
        <end position="598"/>
    </location>
</feature>
<evidence type="ECO:0000313" key="13">
    <source>
        <dbReference type="Proteomes" id="UP001392437"/>
    </source>
</evidence>
<dbReference type="InterPro" id="IPR000504">
    <property type="entry name" value="RRM_dom"/>
</dbReference>
<comment type="caution">
    <text evidence="12">The sequence shown here is derived from an EMBL/GenBank/DDBJ whole genome shotgun (WGS) entry which is preliminary data.</text>
</comment>
<dbReference type="GO" id="GO:0005688">
    <property type="term" value="C:U6 snRNP"/>
    <property type="evidence" value="ECO:0007669"/>
    <property type="project" value="UniProtKB-ARBA"/>
</dbReference>
<keyword evidence="13" id="KW-1185">Reference proteome</keyword>
<dbReference type="InterPro" id="IPR031766">
    <property type="entry name" value="RRM_occluded"/>
</dbReference>
<evidence type="ECO:0000256" key="1">
    <source>
        <dbReference type="ARBA" id="ARBA00004123"/>
    </source>
</evidence>
<proteinExistence type="predicted"/>
<dbReference type="Gene3D" id="1.25.40.10">
    <property type="entry name" value="Tetratricopeptide repeat domain"/>
    <property type="match status" value="1"/>
</dbReference>
<dbReference type="GO" id="GO:0003723">
    <property type="term" value="F:RNA binding"/>
    <property type="evidence" value="ECO:0007669"/>
    <property type="project" value="UniProtKB-UniRule"/>
</dbReference>
<feature type="compositionally biased region" description="Low complexity" evidence="10">
    <location>
        <begin position="1003"/>
        <end position="1027"/>
    </location>
</feature>
<dbReference type="CDD" id="cd12299">
    <property type="entry name" value="RRM4_Prp24"/>
    <property type="match status" value="1"/>
</dbReference>
<feature type="domain" description="RRM" evidence="11">
    <location>
        <begin position="888"/>
        <end position="961"/>
    </location>
</feature>
<dbReference type="SMART" id="SM00386">
    <property type="entry name" value="HAT"/>
    <property type="match status" value="3"/>
</dbReference>
<evidence type="ECO:0000256" key="10">
    <source>
        <dbReference type="SAM" id="MobiDB-lite"/>
    </source>
</evidence>
<evidence type="ECO:0000256" key="7">
    <source>
        <dbReference type="ARBA" id="ARBA00093374"/>
    </source>
</evidence>
<dbReference type="Gene3D" id="3.30.70.330">
    <property type="match status" value="4"/>
</dbReference>
<comment type="subcellular location">
    <subcellularLocation>
        <location evidence="1">Nucleus</location>
    </subcellularLocation>
</comment>
<dbReference type="InterPro" id="IPR012677">
    <property type="entry name" value="Nucleotide-bd_a/b_plait_sf"/>
</dbReference>
<protein>
    <recommendedName>
        <fullName evidence="8">U4/U6 snRNA-associated-splicing factor PRP24</fullName>
    </recommendedName>
</protein>
<evidence type="ECO:0000259" key="11">
    <source>
        <dbReference type="PROSITE" id="PS50102"/>
    </source>
</evidence>
<dbReference type="GO" id="GO:0008380">
    <property type="term" value="P:RNA splicing"/>
    <property type="evidence" value="ECO:0007669"/>
    <property type="project" value="UniProtKB-KW"/>
</dbReference>
<feature type="region of interest" description="Disordered" evidence="10">
    <location>
        <begin position="855"/>
        <end position="883"/>
    </location>
</feature>
<dbReference type="AlphaFoldDB" id="A0AAW0R3N7"/>
<feature type="domain" description="RRM" evidence="11">
    <location>
        <begin position="773"/>
        <end position="849"/>
    </location>
</feature>
<dbReference type="InterPro" id="IPR035979">
    <property type="entry name" value="RBD_domain_sf"/>
</dbReference>
<dbReference type="EMBL" id="JAQQWP010000003">
    <property type="protein sequence ID" value="KAK8123578.1"/>
    <property type="molecule type" value="Genomic_DNA"/>
</dbReference>
<dbReference type="GO" id="GO:0006397">
    <property type="term" value="P:mRNA processing"/>
    <property type="evidence" value="ECO:0007669"/>
    <property type="project" value="UniProtKB-KW"/>
</dbReference>
<dbReference type="SUPFAM" id="SSF48452">
    <property type="entry name" value="TPR-like"/>
    <property type="match status" value="1"/>
</dbReference>
<dbReference type="FunFam" id="3.30.70.330:FF:000365">
    <property type="entry name" value="U4/U6 snRNA-associated-splicing factor PRP24"/>
    <property type="match status" value="1"/>
</dbReference>
<evidence type="ECO:0000256" key="3">
    <source>
        <dbReference type="ARBA" id="ARBA00022737"/>
    </source>
</evidence>
<dbReference type="SMART" id="SM00360">
    <property type="entry name" value="RRM"/>
    <property type="match status" value="4"/>
</dbReference>
<dbReference type="PROSITE" id="PS50102">
    <property type="entry name" value="RRM"/>
    <property type="match status" value="4"/>
</dbReference>
<evidence type="ECO:0000313" key="12">
    <source>
        <dbReference type="EMBL" id="KAK8123578.1"/>
    </source>
</evidence>
<evidence type="ECO:0000256" key="9">
    <source>
        <dbReference type="PROSITE-ProRule" id="PRU00176"/>
    </source>
</evidence>
<dbReference type="CDD" id="cd12296">
    <property type="entry name" value="RRM1_Prp24"/>
    <property type="match status" value="1"/>
</dbReference>
<dbReference type="Proteomes" id="UP001392437">
    <property type="component" value="Unassembled WGS sequence"/>
</dbReference>
<dbReference type="InterPro" id="IPR034397">
    <property type="entry name" value="Prp24_RRM1"/>
</dbReference>
<reference evidence="12 13" key="1">
    <citation type="submission" date="2023-01" db="EMBL/GenBank/DDBJ databases">
        <title>Analysis of 21 Apiospora genomes using comparative genomics revels a genus with tremendous synthesis potential of carbohydrate active enzymes and secondary metabolites.</title>
        <authorList>
            <person name="Sorensen T."/>
        </authorList>
    </citation>
    <scope>NUCLEOTIDE SEQUENCE [LARGE SCALE GENOMIC DNA]</scope>
    <source>
        <strain evidence="12 13">CBS 117206</strain>
    </source>
</reference>
<name>A0AAW0R3N7_9PEZI</name>
<evidence type="ECO:0000256" key="6">
    <source>
        <dbReference type="ARBA" id="ARBA00023242"/>
    </source>
</evidence>
<feature type="domain" description="RRM" evidence="11">
    <location>
        <begin position="603"/>
        <end position="678"/>
    </location>
</feature>
<sequence>MANPVGEDSWLAYIEEKRRHVNDLEGRVKIVELFKSATSAEPGSMRIWLAYCDYFWSLFTDCQSSEAGWSTEEQQLGQQIFTFDSALRLWSDGYELIKYRVNDSHEFWNRWISIEQEQLARTRTSFGVQRISHLFRDRLQVPHATWDETSQMFSGFLSEYNNAAYESEFKEVTATAQGAKAAYSEREPRELKLKRAERVGDAEEQKIIMREYLDWETAQTEKNPTLPVALGLALYSRALAGIFTADDEIWANYAVYVSSLHTVSKTSPLQYNIPDLLGVHQRAVSHCPWSGMLWARYILGAEEAGLTFQDVEHIKHAATNTKDLDKNGMMSVIDMYAAWCGYLKRTAMNPSAHEDAVDIADVGLSVALEAVQLWGESLYKKEYQGDPNYRIERILVQFLTEKKGEVDAARKVWNGAAQKPLLANSYDFWLNYYLWEMMVFSSQPRPRSPTPANGEMPLRVPTLATEVLSRALQQDSLDWPERIVEVYSQHLNDYEHAVTLRRGLDAIHKARKTVAGRRQHEQAKVAAAYAAQVEAQQQQARSITEETAALQLHGSPSSSKRKRDEEVSDGLESQSSKRPKNADAHDSQQINAEEGLKRDRENTSVLVTNLPADVTLTAIRKYFKEYGHMVNVMTEMEKDGGSSMALIEFETPEEMRSALLRDNKYFDSSQISVKPGAGLTIFVSNYPAIADEDYIRNLFKDCGDIFNIRFPSLKFNTQRRFCYLSFRDTEAAQKATQMNGKILESKEGKLVLQAKYSDPSHKKKRDGAIAEGRELHLRNVDFKMTEDDIRKMLEKYGEVQSVRLPKNINGRSKGTAFAIFASKEQAEKAVELNKTKLGHRVLEVELSKETKFKPVARSTREASADGDVAMEGTESHRSGPSSREIQERTMALLNVPDTVTDARLRALVEKHGSVVKLILQPNHQGAIIEFADVNTMGRAMLQLDGYEIVPGRKLRTGSVEELKRQRGESRVTDKLMAPPQSIRRPVPNTLGGRGPKKALGFVKNTKTTESASAAAGAATNGTGPAKPKSNADFKAIFLGGKD</sequence>
<dbReference type="Pfam" id="PF16842">
    <property type="entry name" value="RRM_occluded"/>
    <property type="match status" value="1"/>
</dbReference>
<evidence type="ECO:0000256" key="8">
    <source>
        <dbReference type="ARBA" id="ARBA00093627"/>
    </source>
</evidence>
<dbReference type="PANTHER" id="PTHR23236">
    <property type="entry name" value="EUKARYOTIC TRANSLATION INITIATION FACTOR 4B/4H"/>
    <property type="match status" value="1"/>
</dbReference>
<evidence type="ECO:0000256" key="5">
    <source>
        <dbReference type="ARBA" id="ARBA00023187"/>
    </source>
</evidence>
<evidence type="ECO:0000256" key="4">
    <source>
        <dbReference type="ARBA" id="ARBA00022884"/>
    </source>
</evidence>
<dbReference type="InterPro" id="IPR003107">
    <property type="entry name" value="HAT"/>
</dbReference>
<keyword evidence="2" id="KW-0507">mRNA processing</keyword>
<keyword evidence="4 9" id="KW-0694">RNA-binding</keyword>
<keyword evidence="3" id="KW-0677">Repeat</keyword>
<accession>A0AAW0R3N7</accession>
<organism evidence="12 13">
    <name type="scientific">Apiospora kogelbergensis</name>
    <dbReference type="NCBI Taxonomy" id="1337665"/>
    <lineage>
        <taxon>Eukaryota</taxon>
        <taxon>Fungi</taxon>
        <taxon>Dikarya</taxon>
        <taxon>Ascomycota</taxon>
        <taxon>Pezizomycotina</taxon>
        <taxon>Sordariomycetes</taxon>
        <taxon>Xylariomycetidae</taxon>
        <taxon>Amphisphaeriales</taxon>
        <taxon>Apiosporaceae</taxon>
        <taxon>Apiospora</taxon>
    </lineage>
</organism>
<keyword evidence="6" id="KW-0539">Nucleus</keyword>
<dbReference type="FunFam" id="3.30.70.330:FF:000588">
    <property type="entry name" value="Pre-mRNA splicing factor (Prp24), putative"/>
    <property type="match status" value="1"/>
</dbReference>
<dbReference type="Pfam" id="PF00076">
    <property type="entry name" value="RRM_1"/>
    <property type="match status" value="3"/>
</dbReference>
<keyword evidence="5" id="KW-0508">mRNA splicing</keyword>
<dbReference type="PANTHER" id="PTHR23236:SF119">
    <property type="entry name" value="NUCLEAR RNA-BINDING PROTEIN SART-3"/>
    <property type="match status" value="1"/>
</dbReference>
<comment type="function">
    <text evidence="7">Functions as a recycling factor of the spliceosome, a machinery that forms on each precursor-messenger RNA (pre-mRNA) and catalyzes the removal of introns. Chaperones the re-annealing of U4 and U6 snRNAs (small nuclear RNAs) released from previous rounds of splicing, an initial step in reforming the U4/U6-U5 tri-snRNP (small nuclear ribonucleoprotein) that can reassemble into another spliceosome complex; this step involves binding U6 and facilitating the unwinding of the U6 internal stem loop, followed by base-pairing of U6 to U4.</text>
</comment>
<feature type="region of interest" description="Disordered" evidence="10">
    <location>
        <begin position="979"/>
        <end position="1030"/>
    </location>
</feature>